<dbReference type="InterPro" id="IPR036318">
    <property type="entry name" value="FAD-bd_PCMH-like_sf"/>
</dbReference>
<dbReference type="PROSITE" id="PS51387">
    <property type="entry name" value="FAD_PCMH"/>
    <property type="match status" value="1"/>
</dbReference>
<evidence type="ECO:0000313" key="6">
    <source>
        <dbReference type="Proteomes" id="UP000470404"/>
    </source>
</evidence>
<dbReference type="InterPro" id="IPR016169">
    <property type="entry name" value="FAD-bd_PCMH_sub2"/>
</dbReference>
<dbReference type="Gene3D" id="3.30.390.50">
    <property type="entry name" value="CO dehydrogenase flavoprotein, C-terminal domain"/>
    <property type="match status" value="1"/>
</dbReference>
<dbReference type="InterPro" id="IPR036683">
    <property type="entry name" value="CO_DH_flav_C_dom_sf"/>
</dbReference>
<dbReference type="SUPFAM" id="SSF55447">
    <property type="entry name" value="CO dehydrogenase flavoprotein C-terminal domain-like"/>
    <property type="match status" value="1"/>
</dbReference>
<dbReference type="InterPro" id="IPR002346">
    <property type="entry name" value="Mopterin_DH_FAD-bd"/>
</dbReference>
<dbReference type="InterPro" id="IPR016166">
    <property type="entry name" value="FAD-bd_PCMH"/>
</dbReference>
<sequence length="295" mass="30897">MKPPSFSYHDPTGLGEALALLSQYGDESKVLAGGQSLVPLLNFRLAAPEHVIDINGLGELAYLRRTGGTLKIGALTRHASLERSDLAARHWPLLREAVRWVAHPQIRNRGTVGGSVAHADPAAEIPVALVALDARFTARSQRGTRTIGWRDFFSSALTTALEPDELLVEVEVPEVAPGSGYALAEYSRRHGDFALGGAAVLVTLDGSGACCGAAIALLGAAPTPVRAELAEKLLMGEKITEHVAAAAAHAAVDAVSPSGDIHGSSEYRTSLIEVLVRRAILTAAARAQGEDDGKA</sequence>
<reference evidence="5 6" key="1">
    <citation type="submission" date="2020-01" db="EMBL/GenBank/DDBJ databases">
        <title>Insect and environment-associated Actinomycetes.</title>
        <authorList>
            <person name="Currrie C."/>
            <person name="Chevrette M."/>
            <person name="Carlson C."/>
            <person name="Stubbendieck R."/>
            <person name="Wendt-Pienkowski E."/>
        </authorList>
    </citation>
    <scope>NUCLEOTIDE SEQUENCE [LARGE SCALE GENOMIC DNA]</scope>
    <source>
        <strain evidence="5 6">SID8386</strain>
    </source>
</reference>
<keyword evidence="2" id="KW-0274">FAD</keyword>
<accession>A0ABX0C024</accession>
<dbReference type="EMBL" id="JAAGNC010000189">
    <property type="protein sequence ID" value="NEC61189.1"/>
    <property type="molecule type" value="Genomic_DNA"/>
</dbReference>
<name>A0ABX0C024_9PSEU</name>
<dbReference type="PANTHER" id="PTHR42659:SF2">
    <property type="entry name" value="XANTHINE DEHYDROGENASE SUBUNIT C-RELATED"/>
    <property type="match status" value="1"/>
</dbReference>
<proteinExistence type="predicted"/>
<dbReference type="SMART" id="SM01092">
    <property type="entry name" value="CO_deh_flav_C"/>
    <property type="match status" value="1"/>
</dbReference>
<keyword evidence="3" id="KW-0560">Oxidoreductase</keyword>
<dbReference type="RefSeq" id="WP_067585026.1">
    <property type="nucleotide sequence ID" value="NZ_JAAGNC010000189.1"/>
</dbReference>
<dbReference type="Gene3D" id="3.30.43.10">
    <property type="entry name" value="Uridine Diphospho-n-acetylenolpyruvylglucosamine Reductase, domain 2"/>
    <property type="match status" value="1"/>
</dbReference>
<evidence type="ECO:0000313" key="5">
    <source>
        <dbReference type="EMBL" id="NEC61189.1"/>
    </source>
</evidence>
<dbReference type="InterPro" id="IPR051312">
    <property type="entry name" value="Diverse_Substr_Oxidored"/>
</dbReference>
<feature type="domain" description="FAD-binding PCMH-type" evidence="4">
    <location>
        <begin position="1"/>
        <end position="177"/>
    </location>
</feature>
<keyword evidence="1" id="KW-0285">Flavoprotein</keyword>
<dbReference type="InterPro" id="IPR005107">
    <property type="entry name" value="CO_DH_flav_C"/>
</dbReference>
<evidence type="ECO:0000259" key="4">
    <source>
        <dbReference type="PROSITE" id="PS51387"/>
    </source>
</evidence>
<keyword evidence="6" id="KW-1185">Reference proteome</keyword>
<protein>
    <submittedName>
        <fullName evidence="5">Xanthine dehydrogenase family protein subunit M</fullName>
    </submittedName>
</protein>
<dbReference type="Pfam" id="PF03450">
    <property type="entry name" value="CO_deh_flav_C"/>
    <property type="match status" value="1"/>
</dbReference>
<dbReference type="PANTHER" id="PTHR42659">
    <property type="entry name" value="XANTHINE DEHYDROGENASE SUBUNIT C-RELATED"/>
    <property type="match status" value="1"/>
</dbReference>
<organism evidence="5 6">
    <name type="scientific">Amycolatopsis rubida</name>
    <dbReference type="NCBI Taxonomy" id="112413"/>
    <lineage>
        <taxon>Bacteria</taxon>
        <taxon>Bacillati</taxon>
        <taxon>Actinomycetota</taxon>
        <taxon>Actinomycetes</taxon>
        <taxon>Pseudonocardiales</taxon>
        <taxon>Pseudonocardiaceae</taxon>
        <taxon>Amycolatopsis</taxon>
    </lineage>
</organism>
<dbReference type="Proteomes" id="UP000470404">
    <property type="component" value="Unassembled WGS sequence"/>
</dbReference>
<dbReference type="SUPFAM" id="SSF56176">
    <property type="entry name" value="FAD-binding/transporter-associated domain-like"/>
    <property type="match status" value="1"/>
</dbReference>
<dbReference type="Gene3D" id="3.30.465.10">
    <property type="match status" value="1"/>
</dbReference>
<comment type="caution">
    <text evidence="5">The sequence shown here is derived from an EMBL/GenBank/DDBJ whole genome shotgun (WGS) entry which is preliminary data.</text>
</comment>
<evidence type="ECO:0000256" key="3">
    <source>
        <dbReference type="ARBA" id="ARBA00023002"/>
    </source>
</evidence>
<dbReference type="Pfam" id="PF00941">
    <property type="entry name" value="FAD_binding_5"/>
    <property type="match status" value="1"/>
</dbReference>
<gene>
    <name evidence="5" type="ORF">G3I59_37725</name>
</gene>
<evidence type="ECO:0000256" key="1">
    <source>
        <dbReference type="ARBA" id="ARBA00022630"/>
    </source>
</evidence>
<dbReference type="InterPro" id="IPR016167">
    <property type="entry name" value="FAD-bd_PCMH_sub1"/>
</dbReference>
<evidence type="ECO:0000256" key="2">
    <source>
        <dbReference type="ARBA" id="ARBA00022827"/>
    </source>
</evidence>